<name>A0AAN9UJD6_9PEZI</name>
<feature type="compositionally biased region" description="Acidic residues" evidence="1">
    <location>
        <begin position="45"/>
        <end position="61"/>
    </location>
</feature>
<comment type="caution">
    <text evidence="2">The sequence shown here is derived from an EMBL/GenBank/DDBJ whole genome shotgun (WGS) entry which is preliminary data.</text>
</comment>
<feature type="compositionally biased region" description="Low complexity" evidence="1">
    <location>
        <begin position="18"/>
        <end position="36"/>
    </location>
</feature>
<dbReference type="EMBL" id="JAJSPL020000003">
    <property type="protein sequence ID" value="KAK7748051.1"/>
    <property type="molecule type" value="Genomic_DNA"/>
</dbReference>
<evidence type="ECO:0000313" key="3">
    <source>
        <dbReference type="Proteomes" id="UP001320245"/>
    </source>
</evidence>
<evidence type="ECO:0000256" key="1">
    <source>
        <dbReference type="SAM" id="MobiDB-lite"/>
    </source>
</evidence>
<feature type="compositionally biased region" description="Basic residues" evidence="1">
    <location>
        <begin position="168"/>
        <end position="180"/>
    </location>
</feature>
<feature type="region of interest" description="Disordered" evidence="1">
    <location>
        <begin position="296"/>
        <end position="318"/>
    </location>
</feature>
<proteinExistence type="predicted"/>
<sequence>MNFHISSLSPLRPTRFSNAPLSPSATAAAAALNHQHQPPRRPDRSDDDDDDDSSDDEEVTQYDDTVLHHTSTTKTGRNPKIEVVEAAEADDELTTTATTTTASSSPTTSSGSDSDPDDCVTQDSRDVLVQRLNDLAQRLAGGADVLRAGDVGALHAQVDDMERLLSRGSRRRGSSSRRRNNGRDPSSSAAAAAAARRRASSSLQPGGLLSRRGSMVLLSPGGGGDNGEARRQPRQEFARDALGISAAPLGSPSWLVPQFQRRPTSLYGGGGGVDNGYEDRTSDLHRAVPILPLSSASSVEQPGSAAAAGGGDGSPQISSEMADRIVMEAEGLCAEMASVIASLQKRREESDHLHAVLVQREDTTSKLIHEQAARIGELEDTVAEDESELRYLKIQLRGIEAQCLGYLPRGADPELDLSIRNWKKDWTELRDRWSARRGNSFVSGDESGSSFSNLASPSVG</sequence>
<keyword evidence="3" id="KW-1185">Reference proteome</keyword>
<protein>
    <submittedName>
        <fullName evidence="2">Uncharacterized protein</fullName>
    </submittedName>
</protein>
<reference evidence="2 3" key="1">
    <citation type="journal article" date="2023" name="PLoS ONE">
        <title>Cytospora paraplurivora sp. nov. isolated from orchards with fruit tree decline syndrome in Ontario, Canada.</title>
        <authorList>
            <person name="Ilyukhin E."/>
            <person name="Nguyen H.D.T."/>
            <person name="Castle A.J."/>
            <person name="Ellouze W."/>
        </authorList>
    </citation>
    <scope>NUCLEOTIDE SEQUENCE [LARGE SCALE GENOMIC DNA]</scope>
    <source>
        <strain evidence="2 3">FDS-564</strain>
    </source>
</reference>
<dbReference type="Proteomes" id="UP001320245">
    <property type="component" value="Unassembled WGS sequence"/>
</dbReference>
<organism evidence="2 3">
    <name type="scientific">Cytospora paraplurivora</name>
    <dbReference type="NCBI Taxonomy" id="2898453"/>
    <lineage>
        <taxon>Eukaryota</taxon>
        <taxon>Fungi</taxon>
        <taxon>Dikarya</taxon>
        <taxon>Ascomycota</taxon>
        <taxon>Pezizomycotina</taxon>
        <taxon>Sordariomycetes</taxon>
        <taxon>Sordariomycetidae</taxon>
        <taxon>Diaporthales</taxon>
        <taxon>Cytosporaceae</taxon>
        <taxon>Cytospora</taxon>
    </lineage>
</organism>
<dbReference type="AlphaFoldDB" id="A0AAN9UJD6"/>
<gene>
    <name evidence="2" type="ORF">SLS53_001303</name>
</gene>
<feature type="compositionally biased region" description="Low complexity" evidence="1">
    <location>
        <begin position="94"/>
        <end position="113"/>
    </location>
</feature>
<feature type="compositionally biased region" description="Polar residues" evidence="1">
    <location>
        <begin position="440"/>
        <end position="460"/>
    </location>
</feature>
<feature type="region of interest" description="Disordered" evidence="1">
    <location>
        <begin position="438"/>
        <end position="460"/>
    </location>
</feature>
<feature type="region of interest" description="Disordered" evidence="1">
    <location>
        <begin position="162"/>
        <end position="232"/>
    </location>
</feature>
<feature type="region of interest" description="Disordered" evidence="1">
    <location>
        <begin position="1"/>
        <end position="121"/>
    </location>
</feature>
<evidence type="ECO:0000313" key="2">
    <source>
        <dbReference type="EMBL" id="KAK7748051.1"/>
    </source>
</evidence>
<feature type="compositionally biased region" description="Low complexity" evidence="1">
    <location>
        <begin position="183"/>
        <end position="194"/>
    </location>
</feature>
<accession>A0AAN9UJD6</accession>